<keyword evidence="2" id="KW-1185">Reference proteome</keyword>
<comment type="caution">
    <text evidence="1">The sequence shown here is derived from an EMBL/GenBank/DDBJ whole genome shotgun (WGS) entry which is preliminary data.</text>
</comment>
<organism evidence="1 2">
    <name type="scientific">Reticulibacter mediterranei</name>
    <dbReference type="NCBI Taxonomy" id="2778369"/>
    <lineage>
        <taxon>Bacteria</taxon>
        <taxon>Bacillati</taxon>
        <taxon>Chloroflexota</taxon>
        <taxon>Ktedonobacteria</taxon>
        <taxon>Ktedonobacterales</taxon>
        <taxon>Reticulibacteraceae</taxon>
        <taxon>Reticulibacter</taxon>
    </lineage>
</organism>
<dbReference type="EMBL" id="BNJK01000002">
    <property type="protein sequence ID" value="GHO99862.1"/>
    <property type="molecule type" value="Genomic_DNA"/>
</dbReference>
<reference evidence="1" key="1">
    <citation type="submission" date="2020-10" db="EMBL/GenBank/DDBJ databases">
        <title>Taxonomic study of unclassified bacteria belonging to the class Ktedonobacteria.</title>
        <authorList>
            <person name="Yabe S."/>
            <person name="Wang C.M."/>
            <person name="Zheng Y."/>
            <person name="Sakai Y."/>
            <person name="Cavaletti L."/>
            <person name="Monciardini P."/>
            <person name="Donadio S."/>
        </authorList>
    </citation>
    <scope>NUCLEOTIDE SEQUENCE</scope>
    <source>
        <strain evidence="1">ID150040</strain>
    </source>
</reference>
<name>A0A8J3N616_9CHLR</name>
<protein>
    <submittedName>
        <fullName evidence="1">Uncharacterized protein</fullName>
    </submittedName>
</protein>
<sequence>MRRVGARTPERLQEAIGEALLTITAQDAFGWFIHCGYRSPSSSASNEEGER</sequence>
<dbReference type="AlphaFoldDB" id="A0A8J3N616"/>
<proteinExistence type="predicted"/>
<dbReference type="Proteomes" id="UP000597444">
    <property type="component" value="Unassembled WGS sequence"/>
</dbReference>
<evidence type="ECO:0000313" key="1">
    <source>
        <dbReference type="EMBL" id="GHO99862.1"/>
    </source>
</evidence>
<gene>
    <name evidence="1" type="ORF">KSF_099100</name>
</gene>
<evidence type="ECO:0000313" key="2">
    <source>
        <dbReference type="Proteomes" id="UP000597444"/>
    </source>
</evidence>
<accession>A0A8J3N616</accession>